<evidence type="ECO:0000313" key="9">
    <source>
        <dbReference type="Proteomes" id="UP001177295"/>
    </source>
</evidence>
<proteinExistence type="inferred from homology"/>
<dbReference type="PANTHER" id="PTHR13887">
    <property type="entry name" value="GLUTATHIONE S-TRANSFERASE KAPPA"/>
    <property type="match status" value="1"/>
</dbReference>
<dbReference type="Gene3D" id="3.40.30.10">
    <property type="entry name" value="Glutaredoxin"/>
    <property type="match status" value="1"/>
</dbReference>
<accession>A0ABY8WY17</accession>
<organism evidence="8 9">
    <name type="scientific">Candidatus Southlakia epibionticum</name>
    <dbReference type="NCBI Taxonomy" id="3043284"/>
    <lineage>
        <taxon>Bacteria</taxon>
        <taxon>Candidatus Saccharimonadota</taxon>
        <taxon>Candidatus Saccharimonadia</taxon>
        <taxon>Candidatus Saccharimonadales</taxon>
        <taxon>Candidatus Saccharimonadaceae</taxon>
        <taxon>Candidatus Southlakia</taxon>
    </lineage>
</organism>
<evidence type="ECO:0000256" key="6">
    <source>
        <dbReference type="SAM" id="Phobius"/>
    </source>
</evidence>
<reference evidence="8 9" key="1">
    <citation type="journal article" date="2023" name="Cell">
        <title>Genetic manipulation of Patescibacteria provides mechanistic insights into microbial dark matter and the epibiotic lifestyle.</title>
        <authorList>
            <person name="Wang Y."/>
            <person name="Gallagher L.A."/>
            <person name="Andrade P.A."/>
            <person name="Liu A."/>
            <person name="Humphreys I.R."/>
            <person name="Turkarslan S."/>
            <person name="Cutler K.J."/>
            <person name="Arrieta-Ortiz M.L."/>
            <person name="Li Y."/>
            <person name="Radey M.C."/>
            <person name="McLean J.S."/>
            <person name="Cong Q."/>
            <person name="Baker D."/>
            <person name="Baliga N.S."/>
            <person name="Peterson S.B."/>
            <person name="Mougous J.D."/>
        </authorList>
    </citation>
    <scope>NUCLEOTIDE SEQUENCE [LARGE SCALE GENOMIC DNA]</scope>
    <source>
        <strain evidence="8 9">ML1</strain>
    </source>
</reference>
<gene>
    <name evidence="8" type="ORF">SEML1_0822</name>
</gene>
<evidence type="ECO:0000256" key="5">
    <source>
        <dbReference type="ARBA" id="ARBA00023284"/>
    </source>
</evidence>
<dbReference type="CDD" id="cd02972">
    <property type="entry name" value="DsbA_family"/>
    <property type="match status" value="1"/>
</dbReference>
<comment type="similarity">
    <text evidence="1">Belongs to the thioredoxin family. DsbA subfamily.</text>
</comment>
<dbReference type="EMBL" id="CP124550">
    <property type="protein sequence ID" value="WIO46419.1"/>
    <property type="molecule type" value="Genomic_DNA"/>
</dbReference>
<evidence type="ECO:0000256" key="2">
    <source>
        <dbReference type="ARBA" id="ARBA00022729"/>
    </source>
</evidence>
<keyword evidence="6" id="KW-0472">Membrane</keyword>
<keyword evidence="4" id="KW-1015">Disulfide bond</keyword>
<evidence type="ECO:0000256" key="3">
    <source>
        <dbReference type="ARBA" id="ARBA00023002"/>
    </source>
</evidence>
<keyword evidence="6" id="KW-1133">Transmembrane helix</keyword>
<keyword evidence="5" id="KW-0676">Redox-active center</keyword>
<feature type="transmembrane region" description="Helical" evidence="6">
    <location>
        <begin position="12"/>
        <end position="30"/>
    </location>
</feature>
<dbReference type="Pfam" id="PF13462">
    <property type="entry name" value="Thioredoxin_4"/>
    <property type="match status" value="1"/>
</dbReference>
<dbReference type="SUPFAM" id="SSF52833">
    <property type="entry name" value="Thioredoxin-like"/>
    <property type="match status" value="1"/>
</dbReference>
<keyword evidence="3" id="KW-0560">Oxidoreductase</keyword>
<evidence type="ECO:0000256" key="4">
    <source>
        <dbReference type="ARBA" id="ARBA00023157"/>
    </source>
</evidence>
<feature type="domain" description="Thioredoxin-like fold" evidence="7">
    <location>
        <begin position="48"/>
        <end position="216"/>
    </location>
</feature>
<dbReference type="InterPro" id="IPR036249">
    <property type="entry name" value="Thioredoxin-like_sf"/>
</dbReference>
<dbReference type="InterPro" id="IPR012336">
    <property type="entry name" value="Thioredoxin-like_fold"/>
</dbReference>
<keyword evidence="9" id="KW-1185">Reference proteome</keyword>
<evidence type="ECO:0000256" key="1">
    <source>
        <dbReference type="ARBA" id="ARBA00005791"/>
    </source>
</evidence>
<name>A0ABY8WY17_9BACT</name>
<sequence>MRNNRGIAPINIVLGIVAAGIVALFVYNIANRPPNQHIGDSKPWVQYMSRGNADTKNVFIDYTDYFCSYCAQVEAATSQHEFNDTYIKPGKLRYEHRVITVLKNMVPNSEQGAEAAYCAADQNKYWEYTHDIVPRIKSDYFDKGIGVKNVAVPKEIPKLPLSYFAESAKSAKLDVAAFSDCMTHEKHKSEIEANTKRALALGVSGLPYIVVNNYTTSGFAGGYNGLQTILKAGGVNP</sequence>
<dbReference type="Proteomes" id="UP001177295">
    <property type="component" value="Chromosome"/>
</dbReference>
<protein>
    <submittedName>
        <fullName evidence="8">Thioredoxin domain-containing protein</fullName>
    </submittedName>
</protein>
<evidence type="ECO:0000313" key="8">
    <source>
        <dbReference type="EMBL" id="WIO46419.1"/>
    </source>
</evidence>
<keyword evidence="2" id="KW-0732">Signal</keyword>
<dbReference type="RefSeq" id="WP_376753946.1">
    <property type="nucleotide sequence ID" value="NZ_CP124550.1"/>
</dbReference>
<keyword evidence="6" id="KW-0812">Transmembrane</keyword>
<evidence type="ECO:0000259" key="7">
    <source>
        <dbReference type="Pfam" id="PF13462"/>
    </source>
</evidence>
<dbReference type="PANTHER" id="PTHR13887:SF14">
    <property type="entry name" value="DISULFIDE BOND FORMATION PROTEIN D"/>
    <property type="match status" value="1"/>
</dbReference>